<feature type="compositionally biased region" description="Low complexity" evidence="13">
    <location>
        <begin position="51"/>
        <end position="66"/>
    </location>
</feature>
<evidence type="ECO:0000259" key="14">
    <source>
        <dbReference type="PROSITE" id="PS50125"/>
    </source>
</evidence>
<dbReference type="Pfam" id="PF00481">
    <property type="entry name" value="PP2C"/>
    <property type="match status" value="2"/>
</dbReference>
<dbReference type="Gene3D" id="3.30.70.1230">
    <property type="entry name" value="Nucleotide cyclase"/>
    <property type="match status" value="1"/>
</dbReference>
<evidence type="ECO:0000313" key="17">
    <source>
        <dbReference type="EMBL" id="ORX75810.1"/>
    </source>
</evidence>
<feature type="region of interest" description="Disordered" evidence="13">
    <location>
        <begin position="1"/>
        <end position="66"/>
    </location>
</feature>
<dbReference type="SMART" id="SM00365">
    <property type="entry name" value="LRR_SD22"/>
    <property type="match status" value="4"/>
</dbReference>
<feature type="compositionally biased region" description="Low complexity" evidence="13">
    <location>
        <begin position="97"/>
        <end position="109"/>
    </location>
</feature>
<dbReference type="SUPFAM" id="SSF81606">
    <property type="entry name" value="PP2C-like"/>
    <property type="match status" value="1"/>
</dbReference>
<comment type="catalytic activity">
    <reaction evidence="1">
        <text>ATP = 3',5'-cyclic AMP + diphosphate</text>
        <dbReference type="Rhea" id="RHEA:15389"/>
        <dbReference type="ChEBI" id="CHEBI:30616"/>
        <dbReference type="ChEBI" id="CHEBI:33019"/>
        <dbReference type="ChEBI" id="CHEBI:58165"/>
        <dbReference type="EC" id="4.6.1.1"/>
    </reaction>
</comment>
<dbReference type="SUPFAM" id="SSF52075">
    <property type="entry name" value="Outer arm dynein light chain 1"/>
    <property type="match status" value="1"/>
</dbReference>
<dbReference type="Pfam" id="PF13855">
    <property type="entry name" value="LRR_8"/>
    <property type="match status" value="3"/>
</dbReference>
<keyword evidence="5" id="KW-0433">Leucine-rich repeat</keyword>
<evidence type="ECO:0000256" key="5">
    <source>
        <dbReference type="ARBA" id="ARBA00022614"/>
    </source>
</evidence>
<dbReference type="InterPro" id="IPR036457">
    <property type="entry name" value="PPM-type-like_dom_sf"/>
</dbReference>
<keyword evidence="9" id="KW-0115">cAMP biosynthesis</keyword>
<dbReference type="InterPro" id="IPR029787">
    <property type="entry name" value="Nucleotide_cyclase"/>
</dbReference>
<dbReference type="SMART" id="SM00314">
    <property type="entry name" value="RA"/>
    <property type="match status" value="1"/>
</dbReference>
<feature type="domain" description="Guanylate cyclase" evidence="14">
    <location>
        <begin position="1699"/>
        <end position="1898"/>
    </location>
</feature>
<evidence type="ECO:0000256" key="7">
    <source>
        <dbReference type="ARBA" id="ARBA00022737"/>
    </source>
</evidence>
<dbReference type="SMART" id="SM00364">
    <property type="entry name" value="LRR_BAC"/>
    <property type="match status" value="10"/>
</dbReference>
<dbReference type="InterPro" id="IPR055071">
    <property type="entry name" value="RA_PHLPP-like"/>
</dbReference>
<keyword evidence="8" id="KW-0460">Magnesium</keyword>
<dbReference type="Proteomes" id="UP000193944">
    <property type="component" value="Unassembled WGS sequence"/>
</dbReference>
<comment type="caution">
    <text evidence="17">The sequence shown here is derived from an EMBL/GenBank/DDBJ whole genome shotgun (WGS) entry which is preliminary data.</text>
</comment>
<dbReference type="InterPro" id="IPR050216">
    <property type="entry name" value="LRR_domain-containing"/>
</dbReference>
<evidence type="ECO:0000256" key="4">
    <source>
        <dbReference type="ARBA" id="ARBA00021420"/>
    </source>
</evidence>
<keyword evidence="10" id="KW-0456">Lyase</keyword>
<evidence type="ECO:0000259" key="16">
    <source>
        <dbReference type="PROSITE" id="PS51746"/>
    </source>
</evidence>
<evidence type="ECO:0000256" key="10">
    <source>
        <dbReference type="ARBA" id="ARBA00023239"/>
    </source>
</evidence>
<dbReference type="Gene3D" id="3.10.20.90">
    <property type="entry name" value="Phosphatidylinositol 3-kinase Catalytic Subunit, Chain A, domain 1"/>
    <property type="match status" value="1"/>
</dbReference>
<protein>
    <recommendedName>
        <fullName evidence="4">Adenylate cyclase</fullName>
        <ecNumber evidence="3">4.6.1.1</ecNumber>
    </recommendedName>
    <alternativeName>
        <fullName evidence="11">ATP pyrophosphate-lyase</fullName>
    </alternativeName>
    <alternativeName>
        <fullName evidence="12">Adenylyl cyclase</fullName>
    </alternativeName>
</protein>
<name>A0A1Y1WQK9_9FUNG</name>
<dbReference type="EC" id="4.6.1.1" evidence="3"/>
<keyword evidence="6" id="KW-0479">Metal-binding</keyword>
<dbReference type="Pfam" id="PF00211">
    <property type="entry name" value="Guanylate_cyc"/>
    <property type="match status" value="1"/>
</dbReference>
<accession>A0A1Y1WQK9</accession>
<dbReference type="InterPro" id="IPR000159">
    <property type="entry name" value="RA_dom"/>
</dbReference>
<proteinExistence type="inferred from homology"/>
<dbReference type="STRING" id="1754192.A0A1Y1WQK9"/>
<gene>
    <name evidence="17" type="ORF">BCR32DRAFT_249251</name>
</gene>
<dbReference type="CDD" id="cd17214">
    <property type="entry name" value="RA_CYR1_like"/>
    <property type="match status" value="1"/>
</dbReference>
<dbReference type="SUPFAM" id="SSF55073">
    <property type="entry name" value="Nucleotide cyclase"/>
    <property type="match status" value="1"/>
</dbReference>
<evidence type="ECO:0000256" key="13">
    <source>
        <dbReference type="SAM" id="MobiDB-lite"/>
    </source>
</evidence>
<dbReference type="PANTHER" id="PTHR48051:SF1">
    <property type="entry name" value="RAS SUPPRESSOR PROTEIN 1"/>
    <property type="match status" value="1"/>
</dbReference>
<dbReference type="PROSITE" id="PS51746">
    <property type="entry name" value="PPM_2"/>
    <property type="match status" value="1"/>
</dbReference>
<dbReference type="GO" id="GO:0004016">
    <property type="term" value="F:adenylate cyclase activity"/>
    <property type="evidence" value="ECO:0007669"/>
    <property type="project" value="UniProtKB-EC"/>
</dbReference>
<dbReference type="PROSITE" id="PS50200">
    <property type="entry name" value="RA"/>
    <property type="match status" value="1"/>
</dbReference>
<evidence type="ECO:0000259" key="15">
    <source>
        <dbReference type="PROSITE" id="PS50200"/>
    </source>
</evidence>
<evidence type="ECO:0000256" key="6">
    <source>
        <dbReference type="ARBA" id="ARBA00022723"/>
    </source>
</evidence>
<feature type="compositionally biased region" description="Polar residues" evidence="13">
    <location>
        <begin position="35"/>
        <end position="47"/>
    </location>
</feature>
<dbReference type="SMART" id="SM00044">
    <property type="entry name" value="CYCc"/>
    <property type="match status" value="1"/>
</dbReference>
<dbReference type="OrthoDB" id="2021138at2759"/>
<dbReference type="Pfam" id="PF23010">
    <property type="entry name" value="RA_3"/>
    <property type="match status" value="1"/>
</dbReference>
<dbReference type="SMART" id="SM00369">
    <property type="entry name" value="LRR_TYP"/>
    <property type="match status" value="11"/>
</dbReference>
<reference evidence="17 18" key="2">
    <citation type="submission" date="2016-08" db="EMBL/GenBank/DDBJ databases">
        <title>Pervasive Adenine N6-methylation of Active Genes in Fungi.</title>
        <authorList>
            <consortium name="DOE Joint Genome Institute"/>
            <person name="Mondo S.J."/>
            <person name="Dannebaum R.O."/>
            <person name="Kuo R.C."/>
            <person name="Labutti K."/>
            <person name="Haridas S."/>
            <person name="Kuo A."/>
            <person name="Salamov A."/>
            <person name="Ahrendt S.R."/>
            <person name="Lipzen A."/>
            <person name="Sullivan W."/>
            <person name="Andreopoulos W.B."/>
            <person name="Clum A."/>
            <person name="Lindquist E."/>
            <person name="Daum C."/>
            <person name="Ramamoorthy G.K."/>
            <person name="Gryganskyi A."/>
            <person name="Culley D."/>
            <person name="Magnuson J.K."/>
            <person name="James T.Y."/>
            <person name="O'Malley M.A."/>
            <person name="Stajich J.E."/>
            <person name="Spatafora J.W."/>
            <person name="Visel A."/>
            <person name="Grigoriev I.V."/>
        </authorList>
    </citation>
    <scope>NUCLEOTIDE SEQUENCE [LARGE SCALE GENOMIC DNA]</scope>
    <source>
        <strain evidence="17 18">S4</strain>
    </source>
</reference>
<dbReference type="PROSITE" id="PS51450">
    <property type="entry name" value="LRR"/>
    <property type="match status" value="5"/>
</dbReference>
<dbReference type="GO" id="GO:0006171">
    <property type="term" value="P:cAMP biosynthetic process"/>
    <property type="evidence" value="ECO:0007669"/>
    <property type="project" value="UniProtKB-KW"/>
</dbReference>
<dbReference type="InterPro" id="IPR001611">
    <property type="entry name" value="Leu-rich_rpt"/>
</dbReference>
<evidence type="ECO:0000256" key="8">
    <source>
        <dbReference type="ARBA" id="ARBA00022842"/>
    </source>
</evidence>
<feature type="region of interest" description="Disordered" evidence="13">
    <location>
        <begin position="1801"/>
        <end position="1827"/>
    </location>
</feature>
<evidence type="ECO:0000256" key="1">
    <source>
        <dbReference type="ARBA" id="ARBA00001593"/>
    </source>
</evidence>
<dbReference type="Gene3D" id="3.60.40.10">
    <property type="entry name" value="PPM-type phosphatase domain"/>
    <property type="match status" value="1"/>
</dbReference>
<dbReference type="InterPro" id="IPR003591">
    <property type="entry name" value="Leu-rich_rpt_typical-subtyp"/>
</dbReference>
<sequence length="2161" mass="243743">MYSNIPGSSNSSNNQGSYKSSTGILGKNFLKSRHTGSPPTQVQQASKFSKKSGNLQKQSNSSSNLTTSNSFYNLGMNSSNNSLQNQHLYASSPNLTSAGVSNANSQSSSKSHDYGLFSKKKERPKIPQEQATESTENLVIDFSDFISDPNHVPLECVSLPALTNQGSSQNLTSGDVQQILNPNMNQTVLTSSWAPPESWDVIDDNAPPVNDSFQDNNQGFNNQTNFNHNNSNQELNLVHSGSVKETESFQTPEDLYYDNYYNNNSTKVDEDQKYNYIRVFKTDLTFTTVMCNLNARADYVCKKVAAKFFINDYNKYNLVVIRNKLERIIKPNEKPLKMQKRWLERLGYTSLDKLDLQGREDNSYSYRFIFKEIQIGREISPNYWKNPEVKDNPHINLAGFGLTILPVYLFQNASEIISLDLSRNLNIQELHSDLTPSLTSLKSLSLSHNRIHIFPRNIHCITTLTHVNLSFNRIRTLENTGIEHLRNLLVLELQCNLIEDIPETIAKGCQRLQYLSLANNRIKSIPLSLFHNLRRVLRHLDISFNRLVGKLPPEIGELEVLEILRLNGNRMDGDIPKRLSECLQLRELDLRGNRFGSIMSYDQDGNEILTETDNYAQTMEVLSECKKLEILLLDGNPIRWVGKMSAIEDIQYEMNTNVDSSKFIDFPVLKKFSLSYRLSTGNQKPMIFRITNVTGTLTELNLSFCSLEMLPNNFFTKLTGIERLILDGNRLRELPYFSSSVSVHQKEIRQIGPFRMRHLSLYYNHLIALPDDIKELVELEYLDVRSNHLKTLPDSIWQCGKLRSINATSNQLEQFPIPINEENDAASVNTGMTEATLVARRQRRMTSNISIQAFPPLSFSLTALFVADNHLTEDLCLALFFMPNLVVLNASYNNIADITSWFDCAPPTPLVESSFSYKATTRVQAQSSWFSHLQELYLSGNNIVTLPGEIEKLRNLSWLFLDNNKLSTIPGEVAKLNKLCSFDVGGQGGGRGEGSGLRYNINNWPYDWNWSWNLELKYLNLSGNKRLEITPNAHNQKLIPFDNDNKRLLGSSNKVDLPSRHQSLGYNLGYNGDISKSSSMNISIAQRKSLSNFTTLTNLSMLGLMDVTCLMVQIPDENDQRRIRTTSSEIPQTGIPGGVIKYGISDTLCRFASETTRRESIYIGREQANTIRDSTYFTNTAIGVIPKEKYFLGIWDVVIPQFRNMDNESLFGIFDGRGTEDGTKLAEYLFRLFAGDFQAELKKVEEAILKEREKTQQTKPHGSKNKEPIVLDSNSIKSAIRRTFLGLNKELGEKFRTAVPNRNQNDYKNYSEEEDNEQFGCSAVIVYMIGDRKKESCSLYVANVGDGTCILSKAGGNAQVISRSFKVGNVMDWASSRVYDQNQKVNSSSLSTYSMESHRNVPHSLNSSQGSLAGNVYTSSTSDSPKFISGLGDEMERIQNAGGWITNDGLVNGKTDVTRAFGYFGCLGSLNANPWIVKMELDFGDNGSGNPTSIHLTPESDKHDEEADIKLKLGHNHSDEFLVLVNGAVLDAIRCGADVNNDTPGFSLCTLDDTAQIIVDIARSALGNESSKRNKGTYQYQGLNKNTRSTTGWGSAATKIRDVALSHGAYGARGSINTNQKLKSSNGMMVMVLGLRDLVETASRWMGARRGSAETGSDSLELMNLKRRGSDATMKMGKRKDGEIIPIPPSIEPPTGQLALVFTDIKNSTALWETHAIAMRNSIKLHNMRMRSLLKQYGGYEVKTDGDSFMVSFVDLMSAIQWCLDVQNELIKIDWPKEILESEDGEEVWWDTVNLEPVFGDEDLEDEEDDLDDEDDDLDDEEDIDDINDDENMMYGVKKEIPLETKIEMRKKNGIVLLFRGLCVRMGIHYGTPLCEMDPTTGRMDYFGPMVNRASRICSAAQGGQIFISSEVIREITKRKGGDPSLLRISDTLDEKIADSMNINTWIIGEKKLKGLETPEVLHVMYPKQYHLRHEFFNLIQNQKQENNDPLFNMKGPWYPNVPSSKDHESGLATIDRKNVQILGNLCLRLEFLAVNAQNICFNNQNFDERIPIYPYLINSSSISIPVDATEKELTAALEGIAIRIENAISILYLVQSSPLNRIMQTLGSFIDVKPHQILSALQEYVLAMKERDERLERIRSERRERERRLKNRASKANTSL</sequence>
<dbReference type="GO" id="GO:0035556">
    <property type="term" value="P:intracellular signal transduction"/>
    <property type="evidence" value="ECO:0007669"/>
    <property type="project" value="InterPro"/>
</dbReference>
<evidence type="ECO:0000313" key="18">
    <source>
        <dbReference type="Proteomes" id="UP000193944"/>
    </source>
</evidence>
<keyword evidence="7" id="KW-0677">Repeat</keyword>
<feature type="compositionally biased region" description="Low complexity" evidence="13">
    <location>
        <begin position="1"/>
        <end position="21"/>
    </location>
</feature>
<feature type="domain" description="PPM-type phosphatase" evidence="16">
    <location>
        <begin position="1179"/>
        <end position="1635"/>
    </location>
</feature>
<dbReference type="Gene3D" id="3.80.10.10">
    <property type="entry name" value="Ribonuclease Inhibitor"/>
    <property type="match status" value="5"/>
</dbReference>
<dbReference type="InterPro" id="IPR032675">
    <property type="entry name" value="LRR_dom_sf"/>
</dbReference>
<dbReference type="CDD" id="cd07302">
    <property type="entry name" value="CHD"/>
    <property type="match status" value="1"/>
</dbReference>
<evidence type="ECO:0000256" key="11">
    <source>
        <dbReference type="ARBA" id="ARBA00032597"/>
    </source>
</evidence>
<dbReference type="GO" id="GO:0046872">
    <property type="term" value="F:metal ion binding"/>
    <property type="evidence" value="ECO:0007669"/>
    <property type="project" value="UniProtKB-KW"/>
</dbReference>
<comment type="similarity">
    <text evidence="2">Belongs to the adenylyl cyclase class-3 family.</text>
</comment>
<dbReference type="PANTHER" id="PTHR48051">
    <property type="match status" value="1"/>
</dbReference>
<reference evidence="17 18" key="1">
    <citation type="submission" date="2016-08" db="EMBL/GenBank/DDBJ databases">
        <title>A Parts List for Fungal Cellulosomes Revealed by Comparative Genomics.</title>
        <authorList>
            <consortium name="DOE Joint Genome Institute"/>
            <person name="Haitjema C.H."/>
            <person name="Gilmore S.P."/>
            <person name="Henske J.K."/>
            <person name="Solomon K.V."/>
            <person name="De Groot R."/>
            <person name="Kuo A."/>
            <person name="Mondo S.J."/>
            <person name="Salamov A.A."/>
            <person name="Labutti K."/>
            <person name="Zhao Z."/>
            <person name="Chiniquy J."/>
            <person name="Barry K."/>
            <person name="Brewer H.M."/>
            <person name="Purvine S.O."/>
            <person name="Wright A.T."/>
            <person name="Boxma B."/>
            <person name="Van Alen T."/>
            <person name="Hackstein J.H."/>
            <person name="Baker S.E."/>
            <person name="Grigoriev I.V."/>
            <person name="O'Malley M.A."/>
        </authorList>
    </citation>
    <scope>NUCLEOTIDE SEQUENCE [LARGE SCALE GENOMIC DNA]</scope>
    <source>
        <strain evidence="17 18">S4</strain>
    </source>
</reference>
<dbReference type="SUPFAM" id="SSF52058">
    <property type="entry name" value="L domain-like"/>
    <property type="match status" value="1"/>
</dbReference>
<dbReference type="InterPro" id="IPR001054">
    <property type="entry name" value="A/G_cyclase"/>
</dbReference>
<evidence type="ECO:0000256" key="3">
    <source>
        <dbReference type="ARBA" id="ARBA00012201"/>
    </source>
</evidence>
<feature type="domain" description="Ras-associating" evidence="15">
    <location>
        <begin position="273"/>
        <end position="375"/>
    </location>
</feature>
<evidence type="ECO:0000256" key="2">
    <source>
        <dbReference type="ARBA" id="ARBA00005381"/>
    </source>
</evidence>
<keyword evidence="18" id="KW-1185">Reference proteome</keyword>
<dbReference type="EMBL" id="MCFG01000335">
    <property type="protein sequence ID" value="ORX75810.1"/>
    <property type="molecule type" value="Genomic_DNA"/>
</dbReference>
<dbReference type="SMART" id="SM00332">
    <property type="entry name" value="PP2Cc"/>
    <property type="match status" value="1"/>
</dbReference>
<evidence type="ECO:0000256" key="12">
    <source>
        <dbReference type="ARBA" id="ARBA00032637"/>
    </source>
</evidence>
<evidence type="ECO:0000256" key="9">
    <source>
        <dbReference type="ARBA" id="ARBA00022998"/>
    </source>
</evidence>
<organism evidence="17 18">
    <name type="scientific">Anaeromyces robustus</name>
    <dbReference type="NCBI Taxonomy" id="1754192"/>
    <lineage>
        <taxon>Eukaryota</taxon>
        <taxon>Fungi</taxon>
        <taxon>Fungi incertae sedis</taxon>
        <taxon>Chytridiomycota</taxon>
        <taxon>Chytridiomycota incertae sedis</taxon>
        <taxon>Neocallimastigomycetes</taxon>
        <taxon>Neocallimastigales</taxon>
        <taxon>Neocallimastigaceae</taxon>
        <taxon>Anaeromyces</taxon>
    </lineage>
</organism>
<dbReference type="InterPro" id="IPR001932">
    <property type="entry name" value="PPM-type_phosphatase-like_dom"/>
</dbReference>
<dbReference type="GO" id="GO:0005737">
    <property type="term" value="C:cytoplasm"/>
    <property type="evidence" value="ECO:0007669"/>
    <property type="project" value="TreeGrafter"/>
</dbReference>
<dbReference type="PROSITE" id="PS50125">
    <property type="entry name" value="GUANYLATE_CYCLASE_2"/>
    <property type="match status" value="1"/>
</dbReference>
<feature type="region of interest" description="Disordered" evidence="13">
    <location>
        <begin position="97"/>
        <end position="132"/>
    </location>
</feature>